<keyword evidence="9" id="KW-1185">Reference proteome</keyword>
<dbReference type="Gene3D" id="1.20.5.170">
    <property type="match status" value="1"/>
</dbReference>
<dbReference type="SUPFAM" id="SSF57959">
    <property type="entry name" value="Leucine zipper domain"/>
    <property type="match status" value="1"/>
</dbReference>
<evidence type="ECO:0000256" key="4">
    <source>
        <dbReference type="ARBA" id="ARBA00023163"/>
    </source>
</evidence>
<feature type="compositionally biased region" description="Polar residues" evidence="6">
    <location>
        <begin position="1"/>
        <end position="11"/>
    </location>
</feature>
<evidence type="ECO:0000256" key="3">
    <source>
        <dbReference type="ARBA" id="ARBA00023125"/>
    </source>
</evidence>
<evidence type="ECO:0000256" key="2">
    <source>
        <dbReference type="ARBA" id="ARBA00023015"/>
    </source>
</evidence>
<feature type="compositionally biased region" description="Basic and acidic residues" evidence="6">
    <location>
        <begin position="15"/>
        <end position="25"/>
    </location>
</feature>
<evidence type="ECO:0000313" key="8">
    <source>
        <dbReference type="EMBL" id="KAF7804919.1"/>
    </source>
</evidence>
<dbReference type="Proteomes" id="UP000634136">
    <property type="component" value="Unassembled WGS sequence"/>
</dbReference>
<keyword evidence="2" id="KW-0805">Transcription regulation</keyword>
<keyword evidence="5" id="KW-0539">Nucleus</keyword>
<sequence>MASIQRTSSSGSEGGDPRDVVIDERKRKRMLSNRESARRSRMKKQKLVEDLTNEISRLQCENSQLHQSIKAKEEAYTEIESVNNILRAQTMELTDQLRFLNSILEVAEEAIGLSVEIPEIPDTLLNPWQLPLPMQASSDMIKTERFSFSGRNKDKRDRAALYLSEH</sequence>
<accession>A0A834W5G7</accession>
<proteinExistence type="predicted"/>
<dbReference type="GO" id="GO:0005634">
    <property type="term" value="C:nucleus"/>
    <property type="evidence" value="ECO:0007669"/>
    <property type="project" value="UniProtKB-SubCell"/>
</dbReference>
<evidence type="ECO:0000313" key="9">
    <source>
        <dbReference type="Proteomes" id="UP000634136"/>
    </source>
</evidence>
<keyword evidence="4" id="KW-0804">Transcription</keyword>
<dbReference type="GO" id="GO:0046982">
    <property type="term" value="F:protein heterodimerization activity"/>
    <property type="evidence" value="ECO:0007669"/>
    <property type="project" value="UniProtKB-ARBA"/>
</dbReference>
<dbReference type="InterPro" id="IPR004827">
    <property type="entry name" value="bZIP"/>
</dbReference>
<evidence type="ECO:0000256" key="5">
    <source>
        <dbReference type="ARBA" id="ARBA00023242"/>
    </source>
</evidence>
<name>A0A834W5G7_9FABA</name>
<dbReference type="PANTHER" id="PTHR45764">
    <property type="entry name" value="BZIP TRANSCRIPTION FACTOR 44"/>
    <property type="match status" value="1"/>
</dbReference>
<dbReference type="AlphaFoldDB" id="A0A834W5G7"/>
<dbReference type="GO" id="GO:0045893">
    <property type="term" value="P:positive regulation of DNA-templated transcription"/>
    <property type="evidence" value="ECO:0007669"/>
    <property type="project" value="TreeGrafter"/>
</dbReference>
<dbReference type="InterPro" id="IPR046347">
    <property type="entry name" value="bZIP_sf"/>
</dbReference>
<dbReference type="GO" id="GO:0003700">
    <property type="term" value="F:DNA-binding transcription factor activity"/>
    <property type="evidence" value="ECO:0007669"/>
    <property type="project" value="InterPro"/>
</dbReference>
<protein>
    <submittedName>
        <fullName evidence="8">BZIP transcription factor 53-like</fullName>
    </submittedName>
</protein>
<feature type="domain" description="BZIP" evidence="7">
    <location>
        <begin position="23"/>
        <end position="86"/>
    </location>
</feature>
<evidence type="ECO:0000259" key="7">
    <source>
        <dbReference type="PROSITE" id="PS50217"/>
    </source>
</evidence>
<dbReference type="CDD" id="cd14702">
    <property type="entry name" value="bZIP_plant_GBF1"/>
    <property type="match status" value="1"/>
</dbReference>
<dbReference type="PROSITE" id="PS50217">
    <property type="entry name" value="BZIP"/>
    <property type="match status" value="1"/>
</dbReference>
<dbReference type="Pfam" id="PF00170">
    <property type="entry name" value="bZIP_1"/>
    <property type="match status" value="1"/>
</dbReference>
<dbReference type="InterPro" id="IPR045314">
    <property type="entry name" value="bZIP_plant_GBF1"/>
</dbReference>
<evidence type="ECO:0000256" key="6">
    <source>
        <dbReference type="SAM" id="MobiDB-lite"/>
    </source>
</evidence>
<keyword evidence="3" id="KW-0238">DNA-binding</keyword>
<dbReference type="FunFam" id="1.20.5.170:FF:000020">
    <property type="entry name" value="BZIP transcription factor"/>
    <property type="match status" value="1"/>
</dbReference>
<dbReference type="EMBL" id="JAAIUW010000013">
    <property type="protein sequence ID" value="KAF7804919.1"/>
    <property type="molecule type" value="Genomic_DNA"/>
</dbReference>
<evidence type="ECO:0000256" key="1">
    <source>
        <dbReference type="ARBA" id="ARBA00004123"/>
    </source>
</evidence>
<dbReference type="PANTHER" id="PTHR45764:SF34">
    <property type="entry name" value="BZIP TRANSCRIPTION FACTOR 53"/>
    <property type="match status" value="1"/>
</dbReference>
<dbReference type="PROSITE" id="PS00036">
    <property type="entry name" value="BZIP_BASIC"/>
    <property type="match status" value="1"/>
</dbReference>
<gene>
    <name evidence="8" type="ORF">G2W53_044030</name>
</gene>
<dbReference type="SMART" id="SM00338">
    <property type="entry name" value="BRLZ"/>
    <property type="match status" value="1"/>
</dbReference>
<reference evidence="8" key="1">
    <citation type="submission" date="2020-09" db="EMBL/GenBank/DDBJ databases">
        <title>Genome-Enabled Discovery of Anthraquinone Biosynthesis in Senna tora.</title>
        <authorList>
            <person name="Kang S.-H."/>
            <person name="Pandey R.P."/>
            <person name="Lee C.-M."/>
            <person name="Sim J.-S."/>
            <person name="Jeong J.-T."/>
            <person name="Choi B.-S."/>
            <person name="Jung M."/>
            <person name="Ginzburg D."/>
            <person name="Zhao K."/>
            <person name="Won S.Y."/>
            <person name="Oh T.-J."/>
            <person name="Yu Y."/>
            <person name="Kim N.-H."/>
            <person name="Lee O.R."/>
            <person name="Lee T.-H."/>
            <person name="Bashyal P."/>
            <person name="Kim T.-S."/>
            <person name="Lee W.-H."/>
            <person name="Kawkins C."/>
            <person name="Kim C.-K."/>
            <person name="Kim J.S."/>
            <person name="Ahn B.O."/>
            <person name="Rhee S.Y."/>
            <person name="Sohng J.K."/>
        </authorList>
    </citation>
    <scope>NUCLEOTIDE SEQUENCE</scope>
    <source>
        <tissue evidence="8">Leaf</tissue>
    </source>
</reference>
<comment type="subcellular location">
    <subcellularLocation>
        <location evidence="1">Nucleus</location>
    </subcellularLocation>
</comment>
<organism evidence="8 9">
    <name type="scientific">Senna tora</name>
    <dbReference type="NCBI Taxonomy" id="362788"/>
    <lineage>
        <taxon>Eukaryota</taxon>
        <taxon>Viridiplantae</taxon>
        <taxon>Streptophyta</taxon>
        <taxon>Embryophyta</taxon>
        <taxon>Tracheophyta</taxon>
        <taxon>Spermatophyta</taxon>
        <taxon>Magnoliopsida</taxon>
        <taxon>eudicotyledons</taxon>
        <taxon>Gunneridae</taxon>
        <taxon>Pentapetalae</taxon>
        <taxon>rosids</taxon>
        <taxon>fabids</taxon>
        <taxon>Fabales</taxon>
        <taxon>Fabaceae</taxon>
        <taxon>Caesalpinioideae</taxon>
        <taxon>Cassia clade</taxon>
        <taxon>Senna</taxon>
    </lineage>
</organism>
<feature type="region of interest" description="Disordered" evidence="6">
    <location>
        <begin position="1"/>
        <end position="45"/>
    </location>
</feature>
<dbReference type="GO" id="GO:0000976">
    <property type="term" value="F:transcription cis-regulatory region binding"/>
    <property type="evidence" value="ECO:0007669"/>
    <property type="project" value="TreeGrafter"/>
</dbReference>
<dbReference type="OrthoDB" id="551672at2759"/>
<comment type="caution">
    <text evidence="8">The sequence shown here is derived from an EMBL/GenBank/DDBJ whole genome shotgun (WGS) entry which is preliminary data.</text>
</comment>